<dbReference type="Gene3D" id="1.10.260.40">
    <property type="entry name" value="lambda repressor-like DNA-binding domains"/>
    <property type="match status" value="1"/>
</dbReference>
<dbReference type="GO" id="GO:0043531">
    <property type="term" value="F:ADP binding"/>
    <property type="evidence" value="ECO:0007669"/>
    <property type="project" value="InterPro"/>
</dbReference>
<dbReference type="PROSITE" id="PS50943">
    <property type="entry name" value="HTH_CROC1"/>
    <property type="match status" value="1"/>
</dbReference>
<gene>
    <name evidence="2" type="ORF">HNR67_004416</name>
</gene>
<dbReference type="PRINTS" id="PR00364">
    <property type="entry name" value="DISEASERSIST"/>
</dbReference>
<dbReference type="PANTHER" id="PTHR47691:SF3">
    <property type="entry name" value="HTH-TYPE TRANSCRIPTIONAL REGULATOR RV0890C-RELATED"/>
    <property type="match status" value="1"/>
</dbReference>
<dbReference type="PANTHER" id="PTHR47691">
    <property type="entry name" value="REGULATOR-RELATED"/>
    <property type="match status" value="1"/>
</dbReference>
<dbReference type="InterPro" id="IPR010982">
    <property type="entry name" value="Lambda_DNA-bd_dom_sf"/>
</dbReference>
<accession>A0A7W7CBX3</accession>
<dbReference type="Pfam" id="PF01381">
    <property type="entry name" value="HTH_3"/>
    <property type="match status" value="1"/>
</dbReference>
<comment type="caution">
    <text evidence="2">The sequence shown here is derived from an EMBL/GenBank/DDBJ whole genome shotgun (WGS) entry which is preliminary data.</text>
</comment>
<evidence type="ECO:0000313" key="3">
    <source>
        <dbReference type="Proteomes" id="UP000533598"/>
    </source>
</evidence>
<dbReference type="Proteomes" id="UP000533598">
    <property type="component" value="Unassembled WGS sequence"/>
</dbReference>
<dbReference type="SUPFAM" id="SSF47413">
    <property type="entry name" value="lambda repressor-like DNA-binding domains"/>
    <property type="match status" value="1"/>
</dbReference>
<feature type="domain" description="HTH cro/C1-type" evidence="1">
    <location>
        <begin position="2"/>
        <end position="57"/>
    </location>
</feature>
<dbReference type="SMART" id="SM00530">
    <property type="entry name" value="HTH_XRE"/>
    <property type="match status" value="1"/>
</dbReference>
<dbReference type="EMBL" id="JACHMH010000001">
    <property type="protein sequence ID" value="MBB4678298.1"/>
    <property type="molecule type" value="Genomic_DNA"/>
</dbReference>
<sequence length="419" mass="45421">MLREFRLRAGMTQEELAEGSGVSARTISLLETGRREAPRLASARLLAEALSLPVEERGALFAATRGEMTGLLPTQQTGERTTTTETAVQVGSHGFLPYDVPDFVGRDAELNRLRHLASLSASTVIAVLDGMAGIGKSALAVHAGHALTALYPDGQFYCDLRGFSQGHQPLDPAEALEALLRMVNVPSWQIPPTVDERAALWRASVAGQRVLVVLDNVSDTDQVRPLLPGTAGSLVVVTSRRRLPALAGAIPLSLDVLPPGDALRLFTRVAGRDRMRDEEASAAEIVKLCGFLPMAVRIAAVRLANRPSWTTGHLAERLRDDNRRLGELAVAGMPGVATTFTLSYRLLDQHQLRLFRLLGRHGGEVFDPDAAATLAGLTPMRAEELLETLVDNHLLLQPAPGRYTFHELLRDQARSLTED</sequence>
<dbReference type="CDD" id="cd00093">
    <property type="entry name" value="HTH_XRE"/>
    <property type="match status" value="1"/>
</dbReference>
<dbReference type="RefSeq" id="WP_185004147.1">
    <property type="nucleotide sequence ID" value="NZ_BAAAUI010000004.1"/>
</dbReference>
<dbReference type="SUPFAM" id="SSF52540">
    <property type="entry name" value="P-loop containing nucleoside triphosphate hydrolases"/>
    <property type="match status" value="1"/>
</dbReference>
<dbReference type="AlphaFoldDB" id="A0A7W7CBX3"/>
<proteinExistence type="predicted"/>
<dbReference type="InterPro" id="IPR001387">
    <property type="entry name" value="Cro/C1-type_HTH"/>
</dbReference>
<dbReference type="GO" id="GO:0003677">
    <property type="term" value="F:DNA binding"/>
    <property type="evidence" value="ECO:0007669"/>
    <property type="project" value="InterPro"/>
</dbReference>
<evidence type="ECO:0000313" key="2">
    <source>
        <dbReference type="EMBL" id="MBB4678298.1"/>
    </source>
</evidence>
<reference evidence="2 3" key="1">
    <citation type="submission" date="2020-08" db="EMBL/GenBank/DDBJ databases">
        <title>Sequencing the genomes of 1000 actinobacteria strains.</title>
        <authorList>
            <person name="Klenk H.-P."/>
        </authorList>
    </citation>
    <scope>NUCLEOTIDE SEQUENCE [LARGE SCALE GENOMIC DNA]</scope>
    <source>
        <strain evidence="2 3">DSM 44230</strain>
    </source>
</reference>
<organism evidence="2 3">
    <name type="scientific">Crossiella cryophila</name>
    <dbReference type="NCBI Taxonomy" id="43355"/>
    <lineage>
        <taxon>Bacteria</taxon>
        <taxon>Bacillati</taxon>
        <taxon>Actinomycetota</taxon>
        <taxon>Actinomycetes</taxon>
        <taxon>Pseudonocardiales</taxon>
        <taxon>Pseudonocardiaceae</taxon>
        <taxon>Crossiella</taxon>
    </lineage>
</organism>
<keyword evidence="3" id="KW-1185">Reference proteome</keyword>
<dbReference type="Gene3D" id="3.40.50.300">
    <property type="entry name" value="P-loop containing nucleotide triphosphate hydrolases"/>
    <property type="match status" value="1"/>
</dbReference>
<name>A0A7W7CBX3_9PSEU</name>
<dbReference type="InterPro" id="IPR027417">
    <property type="entry name" value="P-loop_NTPase"/>
</dbReference>
<protein>
    <submittedName>
        <fullName evidence="2">Transcriptional regulator with XRE-family HTH domain</fullName>
    </submittedName>
</protein>
<evidence type="ECO:0000259" key="1">
    <source>
        <dbReference type="PROSITE" id="PS50943"/>
    </source>
</evidence>